<dbReference type="Pfam" id="PF00593">
    <property type="entry name" value="TonB_dep_Rec_b-barrel"/>
    <property type="match status" value="1"/>
</dbReference>
<evidence type="ECO:0000256" key="9">
    <source>
        <dbReference type="RuleBase" id="RU003357"/>
    </source>
</evidence>
<evidence type="ECO:0000313" key="13">
    <source>
        <dbReference type="Proteomes" id="UP000190541"/>
    </source>
</evidence>
<comment type="subcellular location">
    <subcellularLocation>
        <location evidence="1 8">Cell outer membrane</location>
        <topology evidence="1 8">Multi-pass membrane protein</topology>
    </subcellularLocation>
</comment>
<dbReference type="NCBIfam" id="TIGR04057">
    <property type="entry name" value="SusC_RagA_signa"/>
    <property type="match status" value="1"/>
</dbReference>
<dbReference type="PROSITE" id="PS52016">
    <property type="entry name" value="TONB_DEPENDENT_REC_3"/>
    <property type="match status" value="1"/>
</dbReference>
<keyword evidence="7 8" id="KW-0998">Cell outer membrane</keyword>
<dbReference type="InterPro" id="IPR037066">
    <property type="entry name" value="Plug_dom_sf"/>
</dbReference>
<evidence type="ECO:0000256" key="4">
    <source>
        <dbReference type="ARBA" id="ARBA00022692"/>
    </source>
</evidence>
<keyword evidence="5 9" id="KW-0798">TonB box</keyword>
<dbReference type="InterPro" id="IPR000531">
    <property type="entry name" value="Beta-barrel_TonB"/>
</dbReference>
<accession>A0A1T5CVY3</accession>
<keyword evidence="4 8" id="KW-0812">Transmembrane</keyword>
<dbReference type="AlphaFoldDB" id="A0A1T5CVY3"/>
<dbReference type="Pfam" id="PF07715">
    <property type="entry name" value="Plug"/>
    <property type="match status" value="1"/>
</dbReference>
<dbReference type="InterPro" id="IPR023997">
    <property type="entry name" value="TonB-dep_OMP_SusC/RagA_CS"/>
</dbReference>
<dbReference type="InterPro" id="IPR008969">
    <property type="entry name" value="CarboxyPept-like_regulatory"/>
</dbReference>
<evidence type="ECO:0000256" key="5">
    <source>
        <dbReference type="ARBA" id="ARBA00023077"/>
    </source>
</evidence>
<dbReference type="InterPro" id="IPR036942">
    <property type="entry name" value="Beta-barrel_TonB_sf"/>
</dbReference>
<dbReference type="Proteomes" id="UP000190541">
    <property type="component" value="Unassembled WGS sequence"/>
</dbReference>
<organism evidence="12 13">
    <name type="scientific">Parapedobacter luteus</name>
    <dbReference type="NCBI Taxonomy" id="623280"/>
    <lineage>
        <taxon>Bacteria</taxon>
        <taxon>Pseudomonadati</taxon>
        <taxon>Bacteroidota</taxon>
        <taxon>Sphingobacteriia</taxon>
        <taxon>Sphingobacteriales</taxon>
        <taxon>Sphingobacteriaceae</taxon>
        <taxon>Parapedobacter</taxon>
    </lineage>
</organism>
<comment type="similarity">
    <text evidence="8 9">Belongs to the TonB-dependent receptor family.</text>
</comment>
<dbReference type="NCBIfam" id="TIGR04056">
    <property type="entry name" value="OMP_RagA_SusC"/>
    <property type="match status" value="1"/>
</dbReference>
<dbReference type="Gene3D" id="2.60.40.1120">
    <property type="entry name" value="Carboxypeptidase-like, regulatory domain"/>
    <property type="match status" value="1"/>
</dbReference>
<evidence type="ECO:0000256" key="6">
    <source>
        <dbReference type="ARBA" id="ARBA00023136"/>
    </source>
</evidence>
<evidence type="ECO:0000259" key="11">
    <source>
        <dbReference type="Pfam" id="PF07715"/>
    </source>
</evidence>
<dbReference type="InterPro" id="IPR039426">
    <property type="entry name" value="TonB-dep_rcpt-like"/>
</dbReference>
<dbReference type="Gene3D" id="2.170.130.10">
    <property type="entry name" value="TonB-dependent receptor, plug domain"/>
    <property type="match status" value="1"/>
</dbReference>
<dbReference type="EMBL" id="FUYS01000005">
    <property type="protein sequence ID" value="SKB63370.1"/>
    <property type="molecule type" value="Genomic_DNA"/>
</dbReference>
<feature type="domain" description="TonB-dependent receptor-like beta-barrel" evidence="10">
    <location>
        <begin position="426"/>
        <end position="981"/>
    </location>
</feature>
<evidence type="ECO:0000259" key="10">
    <source>
        <dbReference type="Pfam" id="PF00593"/>
    </source>
</evidence>
<protein>
    <submittedName>
        <fullName evidence="12">TonB-linked outer membrane protein, SusC/RagA family</fullName>
    </submittedName>
</protein>
<evidence type="ECO:0000256" key="7">
    <source>
        <dbReference type="ARBA" id="ARBA00023237"/>
    </source>
</evidence>
<reference evidence="12 13" key="1">
    <citation type="submission" date="2017-02" db="EMBL/GenBank/DDBJ databases">
        <authorList>
            <person name="Peterson S.W."/>
        </authorList>
    </citation>
    <scope>NUCLEOTIDE SEQUENCE [LARGE SCALE GENOMIC DNA]</scope>
    <source>
        <strain evidence="12 13">DSM 22899</strain>
    </source>
</reference>
<dbReference type="Gene3D" id="2.40.170.20">
    <property type="entry name" value="TonB-dependent receptor, beta-barrel domain"/>
    <property type="match status" value="1"/>
</dbReference>
<gene>
    <name evidence="12" type="ORF">SAMN05660226_02381</name>
</gene>
<keyword evidence="6 8" id="KW-0472">Membrane</keyword>
<sequence>MKISKRIRETCSLGMLLLCLIMTWSVFLPDPVNAQQTVTGTVVSNVDGAPLPGVTVSLKQGIANSITDDNGYFRISVPDGSAVIVFAYLGYDSQEVPVQNRQSLQVRLQQSEHLIDEVQITVPYGNQTRRSFTGSATTVRGEDLADRPRTSFQTSLQGNVAGLQVMESTGQPGAAPTVRLRGITSFDANNAPLYVVDGVPMLTQNVSGLAFSSNSGAGINPNDIESVTVLKDASATSIYGSQAANGVIMITTKNGKAGRTDINFSANYGINRISTGERNKPLSTSEMTELLVEGVINSEINDALRAITTPEAAYEYLLNQGLNPNINTDWYDVIVQTGQYQQYNLSASGGTEKTRFFLSGNYYTQDAVTKGQGFERKTGRLNIQHQANERLSFNGRISAAAQKLNTIPGAGTGQNPMRSLNRLVPWLAPYDENGGYNMSITHNPELVRLENRYETNIYQAVGNVSAEYKLLKSLAIESRAGIDFSFSDDFRYWSPLSRDGMGSNGRGMQYDRTWNNWTVTNLLKFNEHFSDWGINVTLGQEASRRNLKSVSTQANNYVAEDLYTLANTSEPYIAWSSESHASLASYFLIGNFDYAEKYYLNASVRRDGSSRFGQDVRYGNFWSIGLAWNLHKEGFLQGIDVINQLKLRASIGTSGNQLGDYYGALGYYSTNQNYLNLPGFAIGQIESGSLRWERNRPLDVGLEFALFNNRLDGAVDWYSRQTSDLIQDMPISHTNGVTSLNYNVGGMKNYGVEIALNSRNIVSKDGQGFAWSTNFNITTQHNKVTAYQDGRRVEGRFLREVGGDFYQFYLREYAGVNPQTGEALWYTNSSRDATTTAYNEAAPYKLEGKSALADFFGGITNTFSYKGVSLSALVYFNWGGSVYDVWGQYTQSDGSARLSETGAISRKAYENRWQQPGDDAAYPKIVYGGSQSGLTGQESTRFLYDGSYIRLRDVTLSYQLPADQLRLPFRSTTVYVRGNNLYTYVKDDLLPFDPETDISGLLDQNLPIARQFVFGINVRF</sequence>
<dbReference type="STRING" id="623280.SAMN05660226_02381"/>
<evidence type="ECO:0000313" key="12">
    <source>
        <dbReference type="EMBL" id="SKB63370.1"/>
    </source>
</evidence>
<keyword evidence="2 8" id="KW-0813">Transport</keyword>
<evidence type="ECO:0000256" key="8">
    <source>
        <dbReference type="PROSITE-ProRule" id="PRU01360"/>
    </source>
</evidence>
<dbReference type="GO" id="GO:0009279">
    <property type="term" value="C:cell outer membrane"/>
    <property type="evidence" value="ECO:0007669"/>
    <property type="project" value="UniProtKB-SubCell"/>
</dbReference>
<name>A0A1T5CVY3_9SPHI</name>
<dbReference type="SUPFAM" id="SSF49464">
    <property type="entry name" value="Carboxypeptidase regulatory domain-like"/>
    <property type="match status" value="1"/>
</dbReference>
<keyword evidence="3 8" id="KW-1134">Transmembrane beta strand</keyword>
<proteinExistence type="inferred from homology"/>
<dbReference type="InterPro" id="IPR012910">
    <property type="entry name" value="Plug_dom"/>
</dbReference>
<dbReference type="SUPFAM" id="SSF56935">
    <property type="entry name" value="Porins"/>
    <property type="match status" value="1"/>
</dbReference>
<evidence type="ECO:0000256" key="2">
    <source>
        <dbReference type="ARBA" id="ARBA00022448"/>
    </source>
</evidence>
<dbReference type="InterPro" id="IPR023996">
    <property type="entry name" value="TonB-dep_OMP_SusC/RagA"/>
</dbReference>
<dbReference type="OrthoDB" id="9768177at2"/>
<evidence type="ECO:0000256" key="3">
    <source>
        <dbReference type="ARBA" id="ARBA00022452"/>
    </source>
</evidence>
<dbReference type="RefSeq" id="WP_079717070.1">
    <property type="nucleotide sequence ID" value="NZ_FUYS01000005.1"/>
</dbReference>
<feature type="domain" description="TonB-dependent receptor plug" evidence="11">
    <location>
        <begin position="130"/>
        <end position="247"/>
    </location>
</feature>
<keyword evidence="13" id="KW-1185">Reference proteome</keyword>
<evidence type="ECO:0000256" key="1">
    <source>
        <dbReference type="ARBA" id="ARBA00004571"/>
    </source>
</evidence>
<dbReference type="Pfam" id="PF13715">
    <property type="entry name" value="CarbopepD_reg_2"/>
    <property type="match status" value="1"/>
</dbReference>